<organism evidence="1 2">
    <name type="scientific">Erwinia phage pEa_SNUABM_35</name>
    <dbReference type="NCBI Taxonomy" id="2869557"/>
    <lineage>
        <taxon>Viruses</taxon>
        <taxon>Duplodnaviria</taxon>
        <taxon>Heunggongvirae</taxon>
        <taxon>Uroviricota</taxon>
        <taxon>Caudoviricetes</taxon>
        <taxon>Alexandravirus</taxon>
        <taxon>Alexandravirus SNUABM35</taxon>
    </lineage>
</organism>
<gene>
    <name evidence="1" type="ORF">pEaSNUABM35_00260</name>
</gene>
<accession>A0AAE8C249</accession>
<evidence type="ECO:0000313" key="1">
    <source>
        <dbReference type="EMBL" id="QZE60177.1"/>
    </source>
</evidence>
<proteinExistence type="predicted"/>
<evidence type="ECO:0000313" key="2">
    <source>
        <dbReference type="Proteomes" id="UP000827806"/>
    </source>
</evidence>
<reference evidence="1 2" key="1">
    <citation type="submission" date="2021-06" db="EMBL/GenBank/DDBJ databases">
        <title>Complete genome sequence of Erwinia phage pEa_SNUABM_35.</title>
        <authorList>
            <person name="Kim S.G."/>
            <person name="Park S.C."/>
        </authorList>
    </citation>
    <scope>NUCLEOTIDE SEQUENCE [LARGE SCALE GENOMIC DNA]</scope>
</reference>
<name>A0AAE8C249_9CAUD</name>
<protein>
    <submittedName>
        <fullName evidence="1">Uncharacterized protein</fullName>
    </submittedName>
</protein>
<keyword evidence="2" id="KW-1185">Reference proteome</keyword>
<sequence length="105" mass="11712">MSSSTTLTFIFPEMTTLEVSIGNGVVPAYLGLAENKDITFSDVKALRLMGDSNIVGAMSRFDQSMLNMLIARHETHEHIRCRDAMDSGAEYFPSTCLYLKVAHHR</sequence>
<dbReference type="EMBL" id="MZ443788">
    <property type="protein sequence ID" value="QZE60177.1"/>
    <property type="molecule type" value="Genomic_DNA"/>
</dbReference>
<dbReference type="Proteomes" id="UP000827806">
    <property type="component" value="Segment"/>
</dbReference>